<protein>
    <submittedName>
        <fullName evidence="2">Pyridoxamine 5'-phosphate oxidase family protein</fullName>
    </submittedName>
</protein>
<dbReference type="Proteomes" id="UP000287547">
    <property type="component" value="Unassembled WGS sequence"/>
</dbReference>
<dbReference type="AlphaFoldDB" id="A0A428Z4P1"/>
<evidence type="ECO:0000313" key="2">
    <source>
        <dbReference type="EMBL" id="RSM81608.1"/>
    </source>
</evidence>
<organism evidence="2 3">
    <name type="scientific">Kibdelosporangium aridum</name>
    <dbReference type="NCBI Taxonomy" id="2030"/>
    <lineage>
        <taxon>Bacteria</taxon>
        <taxon>Bacillati</taxon>
        <taxon>Actinomycetota</taxon>
        <taxon>Actinomycetes</taxon>
        <taxon>Pseudonocardiales</taxon>
        <taxon>Pseudonocardiaceae</taxon>
        <taxon>Kibdelosporangium</taxon>
    </lineage>
</organism>
<dbReference type="InterPro" id="IPR012349">
    <property type="entry name" value="Split_barrel_FMN-bd"/>
</dbReference>
<name>A0A428Z4P1_KIBAR</name>
<accession>A0A428Z4P1</accession>
<dbReference type="InterPro" id="IPR011576">
    <property type="entry name" value="Pyridox_Oxase_N"/>
</dbReference>
<sequence length="167" mass="19012">MKFERVDGRFGDILEFAPFDVTAFLARPLVGRLATAGPVVRPVWFLWEDENFWVITGSWSRLPARLAANPRFELCVDTCDLVTGEVRQVIARGSGRVELFDLERGRRKLTRYFGPDQSTWPERFSFTEDANAQGVRWARLVPDSLRVADMSYGPVPAWTSSSPEARE</sequence>
<evidence type="ECO:0000259" key="1">
    <source>
        <dbReference type="Pfam" id="PF01243"/>
    </source>
</evidence>
<gene>
    <name evidence="2" type="ORF">DMH04_27405</name>
</gene>
<dbReference type="Gene3D" id="2.30.110.10">
    <property type="entry name" value="Electron Transport, Fmn-binding Protein, Chain A"/>
    <property type="match status" value="1"/>
</dbReference>
<evidence type="ECO:0000313" key="3">
    <source>
        <dbReference type="Proteomes" id="UP000287547"/>
    </source>
</evidence>
<dbReference type="RefSeq" id="WP_051794899.1">
    <property type="nucleotide sequence ID" value="NZ_QHKI01000025.1"/>
</dbReference>
<dbReference type="SUPFAM" id="SSF50475">
    <property type="entry name" value="FMN-binding split barrel"/>
    <property type="match status" value="1"/>
</dbReference>
<dbReference type="Pfam" id="PF01243">
    <property type="entry name" value="PNPOx_N"/>
    <property type="match status" value="1"/>
</dbReference>
<dbReference type="EMBL" id="QHKI01000025">
    <property type="protein sequence ID" value="RSM81608.1"/>
    <property type="molecule type" value="Genomic_DNA"/>
</dbReference>
<reference evidence="2 3" key="1">
    <citation type="submission" date="2018-05" db="EMBL/GenBank/DDBJ databases">
        <title>Evolution of GPA BGCs.</title>
        <authorList>
            <person name="Waglechner N."/>
            <person name="Wright G.D."/>
        </authorList>
    </citation>
    <scope>NUCLEOTIDE SEQUENCE [LARGE SCALE GENOMIC DNA]</scope>
    <source>
        <strain evidence="2 3">A82846</strain>
    </source>
</reference>
<dbReference type="OrthoDB" id="2664130at2"/>
<feature type="domain" description="Pyridoxamine 5'-phosphate oxidase N-terminal" evidence="1">
    <location>
        <begin position="22"/>
        <end position="128"/>
    </location>
</feature>
<proteinExistence type="predicted"/>
<comment type="caution">
    <text evidence="2">The sequence shown here is derived from an EMBL/GenBank/DDBJ whole genome shotgun (WGS) entry which is preliminary data.</text>
</comment>